<dbReference type="InterPro" id="IPR029787">
    <property type="entry name" value="Nucleotide_cyclase"/>
</dbReference>
<evidence type="ECO:0008006" key="7">
    <source>
        <dbReference type="Google" id="ProtNLM"/>
    </source>
</evidence>
<dbReference type="NCBIfam" id="TIGR00229">
    <property type="entry name" value="sensory_box"/>
    <property type="match status" value="1"/>
</dbReference>
<dbReference type="InterPro" id="IPR000014">
    <property type="entry name" value="PAS"/>
</dbReference>
<proteinExistence type="predicted"/>
<dbReference type="STRING" id="418702.BJN45_10305"/>
<evidence type="ECO:0000259" key="2">
    <source>
        <dbReference type="PROSITE" id="PS50113"/>
    </source>
</evidence>
<dbReference type="InterPro" id="IPR001610">
    <property type="entry name" value="PAC"/>
</dbReference>
<dbReference type="SMART" id="SM00091">
    <property type="entry name" value="PAS"/>
    <property type="match status" value="1"/>
</dbReference>
<dbReference type="PROSITE" id="PS50113">
    <property type="entry name" value="PAC"/>
    <property type="match status" value="1"/>
</dbReference>
<dbReference type="CDD" id="cd01949">
    <property type="entry name" value="GGDEF"/>
    <property type="match status" value="1"/>
</dbReference>
<sequence length="714" mass="79352">MPTPSNQPDTARLLALLEACSHLRRHAGDEATMLQQQCQTLVETGGYQRACINLPTRAEDQPMQPLQQVAAHPACGQPAAKGKNRTTPGVTLNLPLGDGDHSVGELRIETRAKDFTADERVALGIIAKNIGETLNHLRHAVANGHLESRLRQLSRALESSLNGVMITSSTQLDHPIVYVNPAFERITGYSADEVIGMSGRFLVRDDLNQRGLGSIREALRMRREAHAVLRNYRKDGSLFWNELFIAPVRDEGGSMTTHFVSILNDVSERISYEQQLEFQANHDALTGLANRNLLNDRITQALAQARADSLLVGVLLLDLDRFKLINDGFGHSPANELLKSVAQRLNQSVRDTDTVARLGGDEFVVVIGRLQSADDLSIVAGKILRSLNQPFIMEGKEIFVTASVGAALYPRDGDHGEILLRNADVAMYRVKEHGRNNYRFYTPEMTHMAIDRLDMEGNLRRALERDELLVYYQPLVDFTTGRIVGAEALVRWQHPRIGMIQPSEFIPLAEDTGLIIPLGQLVLRQTCADIKAWQALGLPPVKISLNLSARQFRQDDLSATIREVLDEMAVDGHLLAFELTESMVMHDVENTLDTLRELKTLGATISLDDFGTGYSSLSYLKRFPIDTLKIDRSFVRDIHHDNDDSAIAHAVIAMAHKLGIKVIAEGVECAAQLDLLREFGCDELQGYFFSRPVPVEEFTLMLKQGRSLADLADT</sequence>
<organism evidence="5 6">
    <name type="scientific">Azonexus hydrophilus</name>
    <dbReference type="NCBI Taxonomy" id="418702"/>
    <lineage>
        <taxon>Bacteria</taxon>
        <taxon>Pseudomonadati</taxon>
        <taxon>Pseudomonadota</taxon>
        <taxon>Betaproteobacteria</taxon>
        <taxon>Rhodocyclales</taxon>
        <taxon>Azonexaceae</taxon>
        <taxon>Azonexus</taxon>
    </lineage>
</organism>
<feature type="domain" description="PAS" evidence="1">
    <location>
        <begin position="149"/>
        <end position="226"/>
    </location>
</feature>
<dbReference type="Gene3D" id="3.20.20.450">
    <property type="entry name" value="EAL domain"/>
    <property type="match status" value="1"/>
</dbReference>
<dbReference type="Pfam" id="PF00563">
    <property type="entry name" value="EAL"/>
    <property type="match status" value="1"/>
</dbReference>
<evidence type="ECO:0000313" key="6">
    <source>
        <dbReference type="Proteomes" id="UP000187526"/>
    </source>
</evidence>
<dbReference type="CDD" id="cd00130">
    <property type="entry name" value="PAS"/>
    <property type="match status" value="1"/>
</dbReference>
<name>A0A1R1I4Y3_9RHOO</name>
<comment type="caution">
    <text evidence="5">The sequence shown here is derived from an EMBL/GenBank/DDBJ whole genome shotgun (WGS) entry which is preliminary data.</text>
</comment>
<dbReference type="SMART" id="SM00052">
    <property type="entry name" value="EAL"/>
    <property type="match status" value="1"/>
</dbReference>
<feature type="domain" description="PAC" evidence="2">
    <location>
        <begin position="223"/>
        <end position="278"/>
    </location>
</feature>
<evidence type="ECO:0000259" key="1">
    <source>
        <dbReference type="PROSITE" id="PS50112"/>
    </source>
</evidence>
<gene>
    <name evidence="5" type="ORF">BJN45_10305</name>
</gene>
<dbReference type="EMBL" id="MTHD01000003">
    <property type="protein sequence ID" value="OMG53806.1"/>
    <property type="molecule type" value="Genomic_DNA"/>
</dbReference>
<dbReference type="SMART" id="SM00086">
    <property type="entry name" value="PAC"/>
    <property type="match status" value="1"/>
</dbReference>
<evidence type="ECO:0000313" key="5">
    <source>
        <dbReference type="EMBL" id="OMG53806.1"/>
    </source>
</evidence>
<dbReference type="PANTHER" id="PTHR44757:SF2">
    <property type="entry name" value="BIOFILM ARCHITECTURE MAINTENANCE PROTEIN MBAA"/>
    <property type="match status" value="1"/>
</dbReference>
<dbReference type="InterPro" id="IPR035919">
    <property type="entry name" value="EAL_sf"/>
</dbReference>
<dbReference type="InterPro" id="IPR052155">
    <property type="entry name" value="Biofilm_reg_signaling"/>
</dbReference>
<dbReference type="InterPro" id="IPR000160">
    <property type="entry name" value="GGDEF_dom"/>
</dbReference>
<dbReference type="Gene3D" id="3.30.450.20">
    <property type="entry name" value="PAS domain"/>
    <property type="match status" value="1"/>
</dbReference>
<dbReference type="PROSITE" id="PS50883">
    <property type="entry name" value="EAL"/>
    <property type="match status" value="1"/>
</dbReference>
<dbReference type="AlphaFoldDB" id="A0A1R1I4Y3"/>
<protein>
    <recommendedName>
        <fullName evidence="7">GGDEF domain-containing protein</fullName>
    </recommendedName>
</protein>
<dbReference type="SUPFAM" id="SSF141868">
    <property type="entry name" value="EAL domain-like"/>
    <property type="match status" value="1"/>
</dbReference>
<evidence type="ECO:0000259" key="4">
    <source>
        <dbReference type="PROSITE" id="PS50887"/>
    </source>
</evidence>
<dbReference type="InterPro" id="IPR043128">
    <property type="entry name" value="Rev_trsase/Diguanyl_cyclase"/>
</dbReference>
<dbReference type="PROSITE" id="PS50112">
    <property type="entry name" value="PAS"/>
    <property type="match status" value="1"/>
</dbReference>
<feature type="domain" description="GGDEF" evidence="4">
    <location>
        <begin position="310"/>
        <end position="443"/>
    </location>
</feature>
<dbReference type="RefSeq" id="WP_076094886.1">
    <property type="nucleotide sequence ID" value="NZ_MTHD01000003.1"/>
</dbReference>
<reference evidence="5 6" key="1">
    <citation type="submission" date="2016-10" db="EMBL/GenBank/DDBJ databases">
        <title>Alkaliphiles isolated from bioreactors.</title>
        <authorList>
            <person name="Salah Z."/>
            <person name="Rout S.P."/>
            <person name="Humphreys P.N."/>
        </authorList>
    </citation>
    <scope>NUCLEOTIDE SEQUENCE [LARGE SCALE GENOMIC DNA]</scope>
    <source>
        <strain evidence="5 6">ZS02</strain>
    </source>
</reference>
<evidence type="ECO:0000259" key="3">
    <source>
        <dbReference type="PROSITE" id="PS50883"/>
    </source>
</evidence>
<dbReference type="PANTHER" id="PTHR44757">
    <property type="entry name" value="DIGUANYLATE CYCLASE DGCP"/>
    <property type="match status" value="1"/>
</dbReference>
<dbReference type="Proteomes" id="UP000187526">
    <property type="component" value="Unassembled WGS sequence"/>
</dbReference>
<dbReference type="CDD" id="cd01948">
    <property type="entry name" value="EAL"/>
    <property type="match status" value="1"/>
</dbReference>
<dbReference type="PROSITE" id="PS50887">
    <property type="entry name" value="GGDEF"/>
    <property type="match status" value="1"/>
</dbReference>
<accession>A0A1R1I4Y3</accession>
<dbReference type="Pfam" id="PF13426">
    <property type="entry name" value="PAS_9"/>
    <property type="match status" value="1"/>
</dbReference>
<dbReference type="InterPro" id="IPR035965">
    <property type="entry name" value="PAS-like_dom_sf"/>
</dbReference>
<keyword evidence="6" id="KW-1185">Reference proteome</keyword>
<dbReference type="Gene3D" id="3.30.70.270">
    <property type="match status" value="1"/>
</dbReference>
<dbReference type="SUPFAM" id="SSF55785">
    <property type="entry name" value="PYP-like sensor domain (PAS domain)"/>
    <property type="match status" value="1"/>
</dbReference>
<dbReference type="Pfam" id="PF00990">
    <property type="entry name" value="GGDEF"/>
    <property type="match status" value="1"/>
</dbReference>
<dbReference type="SUPFAM" id="SSF55073">
    <property type="entry name" value="Nucleotide cyclase"/>
    <property type="match status" value="1"/>
</dbReference>
<dbReference type="InterPro" id="IPR000700">
    <property type="entry name" value="PAS-assoc_C"/>
</dbReference>
<dbReference type="SMART" id="SM00267">
    <property type="entry name" value="GGDEF"/>
    <property type="match status" value="1"/>
</dbReference>
<feature type="domain" description="EAL" evidence="3">
    <location>
        <begin position="452"/>
        <end position="706"/>
    </location>
</feature>
<dbReference type="InterPro" id="IPR001633">
    <property type="entry name" value="EAL_dom"/>
</dbReference>
<dbReference type="FunFam" id="3.20.20.450:FF:000001">
    <property type="entry name" value="Cyclic di-GMP phosphodiesterase yahA"/>
    <property type="match status" value="1"/>
</dbReference>
<dbReference type="NCBIfam" id="TIGR00254">
    <property type="entry name" value="GGDEF"/>
    <property type="match status" value="1"/>
</dbReference>